<protein>
    <recommendedName>
        <fullName evidence="1">Protein FAR1-RELATED SEQUENCE</fullName>
    </recommendedName>
</protein>
<dbReference type="Proteomes" id="UP000288805">
    <property type="component" value="Unassembled WGS sequence"/>
</dbReference>
<dbReference type="GO" id="GO:0006355">
    <property type="term" value="P:regulation of DNA-templated transcription"/>
    <property type="evidence" value="ECO:0007669"/>
    <property type="project" value="UniProtKB-UniRule"/>
</dbReference>
<dbReference type="GO" id="GO:0005634">
    <property type="term" value="C:nucleus"/>
    <property type="evidence" value="ECO:0007669"/>
    <property type="project" value="UniProtKB-SubCell"/>
</dbReference>
<dbReference type="Pfam" id="PF03101">
    <property type="entry name" value="FAR1"/>
    <property type="match status" value="1"/>
</dbReference>
<evidence type="ECO:0000259" key="2">
    <source>
        <dbReference type="Pfam" id="PF03101"/>
    </source>
</evidence>
<dbReference type="GO" id="GO:0008270">
    <property type="term" value="F:zinc ion binding"/>
    <property type="evidence" value="ECO:0007669"/>
    <property type="project" value="UniProtKB-UniRule"/>
</dbReference>
<proteinExistence type="inferred from homology"/>
<keyword evidence="1" id="KW-0862">Zinc</keyword>
<keyword evidence="1" id="KW-0863">Zinc-finger</keyword>
<comment type="similarity">
    <text evidence="1">Belongs to the FHY3/FAR1 family.</text>
</comment>
<dbReference type="PANTHER" id="PTHR31669">
    <property type="entry name" value="PROTEIN FAR1-RELATED SEQUENCE 10-RELATED"/>
    <property type="match status" value="1"/>
</dbReference>
<comment type="function">
    <text evidence="1">Putative transcription activator involved in regulating light control of development.</text>
</comment>
<dbReference type="PANTHER" id="PTHR31669:SF42">
    <property type="entry name" value="PROTEIN FAR1-RELATED SEQUENCE 4"/>
    <property type="match status" value="1"/>
</dbReference>
<comment type="caution">
    <text evidence="3">The sequence shown here is derived from an EMBL/GenBank/DDBJ whole genome shotgun (WGS) entry which is preliminary data.</text>
</comment>
<keyword evidence="1" id="KW-0479">Metal-binding</keyword>
<gene>
    <name evidence="3" type="primary">FRS4_2</name>
    <name evidence="3" type="ORF">CK203_106859</name>
</gene>
<dbReference type="AlphaFoldDB" id="A0A438CX65"/>
<evidence type="ECO:0000313" key="3">
    <source>
        <dbReference type="EMBL" id="RVW27782.1"/>
    </source>
</evidence>
<evidence type="ECO:0000256" key="1">
    <source>
        <dbReference type="RuleBase" id="RU367018"/>
    </source>
</evidence>
<organism evidence="3 4">
    <name type="scientific">Vitis vinifera</name>
    <name type="common">Grape</name>
    <dbReference type="NCBI Taxonomy" id="29760"/>
    <lineage>
        <taxon>Eukaryota</taxon>
        <taxon>Viridiplantae</taxon>
        <taxon>Streptophyta</taxon>
        <taxon>Embryophyta</taxon>
        <taxon>Tracheophyta</taxon>
        <taxon>Spermatophyta</taxon>
        <taxon>Magnoliopsida</taxon>
        <taxon>eudicotyledons</taxon>
        <taxon>Gunneridae</taxon>
        <taxon>Pentapetalae</taxon>
        <taxon>rosids</taxon>
        <taxon>Vitales</taxon>
        <taxon>Vitaceae</taxon>
        <taxon>Viteae</taxon>
        <taxon>Vitis</taxon>
    </lineage>
</organism>
<evidence type="ECO:0000313" key="4">
    <source>
        <dbReference type="Proteomes" id="UP000288805"/>
    </source>
</evidence>
<dbReference type="EMBL" id="QGNW01001939">
    <property type="protein sequence ID" value="RVW27782.1"/>
    <property type="molecule type" value="Genomic_DNA"/>
</dbReference>
<keyword evidence="1" id="KW-0539">Nucleus</keyword>
<sequence>MDSNIIMESAIVEPRDDMEFESHEAAYAFYKEYAKSVGFGTAKLSSRRSRASREFIDAKFSCIRYGNKQQSDDAINPRPSPKIGCKASMHVKRKPNGKWYVYTFVKEHNHELLPAQAHFFRSHRSTDPLKNDARIRRRKILAAVGDAQVLLELFMHMQEENPKFFYAVDLNEEHRLRNVFWVDAKGMDDYTNFDETVYTFLWLMQTWLISMGGRAPRVILTEQNNDMKAAIAASYTEEQFENRWWKLIDRFNLREDEWVQSLYEDRRQWAPTFMRDISFAGLSPPLRSESLNSWFDKYVHGETSLREFIEQYKLVLEDRYEEEANQILMHGMKHRVEVSISF</sequence>
<dbReference type="InterPro" id="IPR004330">
    <property type="entry name" value="FAR1_DNA_bnd_dom"/>
</dbReference>
<accession>A0A438CX65</accession>
<feature type="domain" description="FAR1" evidence="2">
    <location>
        <begin position="29"/>
        <end position="114"/>
    </location>
</feature>
<dbReference type="InterPro" id="IPR031052">
    <property type="entry name" value="FHY3/FAR1"/>
</dbReference>
<reference evidence="3 4" key="1">
    <citation type="journal article" date="2018" name="PLoS Genet.">
        <title>Population sequencing reveals clonal diversity and ancestral inbreeding in the grapevine cultivar Chardonnay.</title>
        <authorList>
            <person name="Roach M.J."/>
            <person name="Johnson D.L."/>
            <person name="Bohlmann J."/>
            <person name="van Vuuren H.J."/>
            <person name="Jones S.J."/>
            <person name="Pretorius I.S."/>
            <person name="Schmidt S.A."/>
            <person name="Borneman A.R."/>
        </authorList>
    </citation>
    <scope>NUCLEOTIDE SEQUENCE [LARGE SCALE GENOMIC DNA]</scope>
    <source>
        <strain evidence="4">cv. Chardonnay</strain>
        <tissue evidence="3">Leaf</tissue>
    </source>
</reference>
<comment type="subcellular location">
    <subcellularLocation>
        <location evidence="1">Nucleus</location>
    </subcellularLocation>
</comment>
<name>A0A438CX65_VITVI</name>